<dbReference type="RefSeq" id="WP_241935924.1">
    <property type="nucleotide sequence ID" value="NZ_JALBGC010000002.1"/>
</dbReference>
<evidence type="ECO:0000313" key="2">
    <source>
        <dbReference type="EMBL" id="MCI1187663.1"/>
    </source>
</evidence>
<protein>
    <submittedName>
        <fullName evidence="2">Uncharacterized protein</fullName>
    </submittedName>
</protein>
<feature type="transmembrane region" description="Helical" evidence="1">
    <location>
        <begin position="20"/>
        <end position="42"/>
    </location>
</feature>
<keyword evidence="1" id="KW-0472">Membrane</keyword>
<proteinExistence type="predicted"/>
<dbReference type="Proteomes" id="UP001139193">
    <property type="component" value="Unassembled WGS sequence"/>
</dbReference>
<reference evidence="2" key="1">
    <citation type="submission" date="2022-03" db="EMBL/GenBank/DDBJ databases">
        <title>Bacterial whole genome sequence for Hymenobacter sp. DH14.</title>
        <authorList>
            <person name="Le V."/>
        </authorList>
    </citation>
    <scope>NUCLEOTIDE SEQUENCE</scope>
    <source>
        <strain evidence="2">DH14</strain>
    </source>
</reference>
<comment type="caution">
    <text evidence="2">The sequence shown here is derived from an EMBL/GenBank/DDBJ whole genome shotgun (WGS) entry which is preliminary data.</text>
</comment>
<feature type="transmembrane region" description="Helical" evidence="1">
    <location>
        <begin position="81"/>
        <end position="101"/>
    </location>
</feature>
<evidence type="ECO:0000256" key="1">
    <source>
        <dbReference type="SAM" id="Phobius"/>
    </source>
</evidence>
<dbReference type="EMBL" id="JALBGC010000002">
    <property type="protein sequence ID" value="MCI1187663.1"/>
    <property type="molecule type" value="Genomic_DNA"/>
</dbReference>
<feature type="transmembrane region" description="Helical" evidence="1">
    <location>
        <begin position="195"/>
        <end position="214"/>
    </location>
</feature>
<sequence>MQPETSTLSARTTDAEKNKFIISAVNGTGLYVLAYYLVWGVYNAVKVQASHFFHLRGLWTPSRVVYTLGDNEWWRTAVVTVYSMGPLVCLLVGLIAFRWYWRSERARRGQRKLLLLWVAFQACNAVFGALLADTFTQSGSWYVFDWLFRLGNVVNVVLALLAGLVQLGLGYFGAIAFLQAHDSRTVMRYTNRQKMVVSTLVVPWVVGSLFIMLLKQPYLTIQEILHLAMMGLLITPMALGCLNEVFSDTVKRPQATRIAWGLLALAVAIAVAWRLALSPPVVFG</sequence>
<feature type="transmembrane region" description="Helical" evidence="1">
    <location>
        <begin position="152"/>
        <end position="174"/>
    </location>
</feature>
<keyword evidence="1" id="KW-0812">Transmembrane</keyword>
<keyword evidence="1" id="KW-1133">Transmembrane helix</keyword>
<name>A0A9X1VFJ2_9BACT</name>
<evidence type="ECO:0000313" key="3">
    <source>
        <dbReference type="Proteomes" id="UP001139193"/>
    </source>
</evidence>
<accession>A0A9X1VFJ2</accession>
<feature type="transmembrane region" description="Helical" evidence="1">
    <location>
        <begin position="258"/>
        <end position="276"/>
    </location>
</feature>
<dbReference type="AlphaFoldDB" id="A0A9X1VFJ2"/>
<organism evidence="2 3">
    <name type="scientific">Hymenobacter cyanobacteriorum</name>
    <dbReference type="NCBI Taxonomy" id="2926463"/>
    <lineage>
        <taxon>Bacteria</taxon>
        <taxon>Pseudomonadati</taxon>
        <taxon>Bacteroidota</taxon>
        <taxon>Cytophagia</taxon>
        <taxon>Cytophagales</taxon>
        <taxon>Hymenobacteraceae</taxon>
        <taxon>Hymenobacter</taxon>
    </lineage>
</organism>
<feature type="transmembrane region" description="Helical" evidence="1">
    <location>
        <begin position="113"/>
        <end position="132"/>
    </location>
</feature>
<gene>
    <name evidence="2" type="ORF">MON38_09540</name>
</gene>
<feature type="transmembrane region" description="Helical" evidence="1">
    <location>
        <begin position="226"/>
        <end position="246"/>
    </location>
</feature>
<keyword evidence="3" id="KW-1185">Reference proteome</keyword>